<accession>A0A6V7U3H4</accession>
<dbReference type="Proteomes" id="UP000580250">
    <property type="component" value="Unassembled WGS sequence"/>
</dbReference>
<dbReference type="AlphaFoldDB" id="A0A6V7U3H4"/>
<organism evidence="1 2">
    <name type="scientific">Meloidogyne enterolobii</name>
    <name type="common">Root-knot nematode worm</name>
    <name type="synonym">Meloidogyne mayaguensis</name>
    <dbReference type="NCBI Taxonomy" id="390850"/>
    <lineage>
        <taxon>Eukaryota</taxon>
        <taxon>Metazoa</taxon>
        <taxon>Ecdysozoa</taxon>
        <taxon>Nematoda</taxon>
        <taxon>Chromadorea</taxon>
        <taxon>Rhabditida</taxon>
        <taxon>Tylenchina</taxon>
        <taxon>Tylenchomorpha</taxon>
        <taxon>Tylenchoidea</taxon>
        <taxon>Meloidogynidae</taxon>
        <taxon>Meloidogyninae</taxon>
        <taxon>Meloidogyne</taxon>
    </lineage>
</organism>
<gene>
    <name evidence="1" type="ORF">MENT_LOCUS7934</name>
</gene>
<reference evidence="1 2" key="1">
    <citation type="submission" date="2020-08" db="EMBL/GenBank/DDBJ databases">
        <authorList>
            <person name="Koutsovoulos G."/>
            <person name="Danchin GJ E."/>
        </authorList>
    </citation>
    <scope>NUCLEOTIDE SEQUENCE [LARGE SCALE GENOMIC DNA]</scope>
</reference>
<name>A0A6V7U3H4_MELEN</name>
<protein>
    <submittedName>
        <fullName evidence="1">Uncharacterized protein</fullName>
    </submittedName>
</protein>
<proteinExistence type="predicted"/>
<evidence type="ECO:0000313" key="2">
    <source>
        <dbReference type="Proteomes" id="UP000580250"/>
    </source>
</evidence>
<sequence length="225" mass="26554">MFLSSIKFAKFSKKYKEMIIVRCWLERLFNCVFEFGYFYKVVFNPEMINLLFDNDKTIPLQFHIERPSLLAGNIKFEDALKFILNHLDASISLNFNFNEINIGEQHINMLLNMLTSGGNKLPHISLRCSKLTRLYDLIAEYIATSRNCSKMVASIALFYFSTPNLKLNEKAEKVEIKQEKLTEREKFIYGQITGKITNFQIANIHNPKERFAFENRDKYTFIRRM</sequence>
<evidence type="ECO:0000313" key="1">
    <source>
        <dbReference type="EMBL" id="CAD2144418.1"/>
    </source>
</evidence>
<dbReference type="EMBL" id="CAJEWN010000033">
    <property type="protein sequence ID" value="CAD2144418.1"/>
    <property type="molecule type" value="Genomic_DNA"/>
</dbReference>
<comment type="caution">
    <text evidence="1">The sequence shown here is derived from an EMBL/GenBank/DDBJ whole genome shotgun (WGS) entry which is preliminary data.</text>
</comment>